<dbReference type="EMBL" id="BMXR01000005">
    <property type="protein sequence ID" value="GGX54407.1"/>
    <property type="molecule type" value="Genomic_DNA"/>
</dbReference>
<reference evidence="2" key="2">
    <citation type="submission" date="2020-09" db="EMBL/GenBank/DDBJ databases">
        <authorList>
            <person name="Sun Q."/>
            <person name="Kim S."/>
        </authorList>
    </citation>
    <scope>NUCLEOTIDE SEQUENCE</scope>
    <source>
        <strain evidence="2">KCTC 22169</strain>
    </source>
</reference>
<evidence type="ECO:0000313" key="2">
    <source>
        <dbReference type="EMBL" id="GGX54407.1"/>
    </source>
</evidence>
<comment type="caution">
    <text evidence="2">The sequence shown here is derived from an EMBL/GenBank/DDBJ whole genome shotgun (WGS) entry which is preliminary data.</text>
</comment>
<keyword evidence="1" id="KW-1133">Transmembrane helix</keyword>
<accession>A0A918KAQ0</accession>
<reference evidence="2" key="1">
    <citation type="journal article" date="2014" name="Int. J. Syst. Evol. Microbiol.">
        <title>Complete genome sequence of Corynebacterium casei LMG S-19264T (=DSM 44701T), isolated from a smear-ripened cheese.</title>
        <authorList>
            <consortium name="US DOE Joint Genome Institute (JGI-PGF)"/>
            <person name="Walter F."/>
            <person name="Albersmeier A."/>
            <person name="Kalinowski J."/>
            <person name="Ruckert C."/>
        </authorList>
    </citation>
    <scope>NUCLEOTIDE SEQUENCE</scope>
    <source>
        <strain evidence="2">KCTC 22169</strain>
    </source>
</reference>
<protein>
    <submittedName>
        <fullName evidence="2">Uncharacterized protein</fullName>
    </submittedName>
</protein>
<dbReference type="AlphaFoldDB" id="A0A918KAQ0"/>
<dbReference type="Proteomes" id="UP000626148">
    <property type="component" value="Unassembled WGS sequence"/>
</dbReference>
<organism evidence="2 3">
    <name type="scientific">Saccharospirillum salsuginis</name>
    <dbReference type="NCBI Taxonomy" id="418750"/>
    <lineage>
        <taxon>Bacteria</taxon>
        <taxon>Pseudomonadati</taxon>
        <taxon>Pseudomonadota</taxon>
        <taxon>Gammaproteobacteria</taxon>
        <taxon>Oceanospirillales</taxon>
        <taxon>Saccharospirillaceae</taxon>
        <taxon>Saccharospirillum</taxon>
    </lineage>
</organism>
<feature type="transmembrane region" description="Helical" evidence="1">
    <location>
        <begin position="15"/>
        <end position="39"/>
    </location>
</feature>
<sequence length="82" mass="9202">MAACTLPVNRDADRVTATAVAFGDRVIGLFLIVFVEWVYAFEQRLRKVWQGVCQGIEGGWFGRFRAGVDFYRRVIADEAGEG</sequence>
<proteinExistence type="predicted"/>
<name>A0A918KAQ0_9GAMM</name>
<evidence type="ECO:0000256" key="1">
    <source>
        <dbReference type="SAM" id="Phobius"/>
    </source>
</evidence>
<evidence type="ECO:0000313" key="3">
    <source>
        <dbReference type="Proteomes" id="UP000626148"/>
    </source>
</evidence>
<keyword evidence="1" id="KW-0472">Membrane</keyword>
<keyword evidence="3" id="KW-1185">Reference proteome</keyword>
<keyword evidence="1" id="KW-0812">Transmembrane</keyword>
<gene>
    <name evidence="2" type="ORF">GCM10007392_22210</name>
</gene>